<protein>
    <submittedName>
        <fullName evidence="4">C2H2-type domain-containing protein</fullName>
    </submittedName>
</protein>
<dbReference type="PROSITE" id="PS50157">
    <property type="entry name" value="ZINC_FINGER_C2H2_2"/>
    <property type="match status" value="1"/>
</dbReference>
<dbReference type="AlphaFoldDB" id="A0A1I7SJE0"/>
<keyword evidence="1" id="KW-0479">Metal-binding</keyword>
<dbReference type="InterPro" id="IPR013087">
    <property type="entry name" value="Znf_C2H2_type"/>
</dbReference>
<proteinExistence type="predicted"/>
<accession>A0A1I7SJE0</accession>
<sequence length="55" mass="6159">MPALQTLSMNVTAGHSIVKTEEPTLSCQNCGLKFTQNETLKRHQLFYCKTEENGS</sequence>
<dbReference type="InterPro" id="IPR036236">
    <property type="entry name" value="Znf_C2H2_sf"/>
</dbReference>
<reference evidence="4" key="1">
    <citation type="submission" date="2016-11" db="UniProtKB">
        <authorList>
            <consortium name="WormBaseParasite"/>
        </authorList>
    </citation>
    <scope>IDENTIFICATION</scope>
</reference>
<dbReference type="Gene3D" id="3.30.160.60">
    <property type="entry name" value="Classic Zinc Finger"/>
    <property type="match status" value="1"/>
</dbReference>
<name>A0A1I7SJE0_BURXY</name>
<dbReference type="WBParaSite" id="BXY_1316400.1">
    <property type="protein sequence ID" value="BXY_1316400.1"/>
    <property type="gene ID" value="BXY_1316400"/>
</dbReference>
<keyword evidence="1" id="KW-0862">Zinc</keyword>
<evidence type="ECO:0000259" key="2">
    <source>
        <dbReference type="PROSITE" id="PS50157"/>
    </source>
</evidence>
<evidence type="ECO:0000313" key="4">
    <source>
        <dbReference type="WBParaSite" id="BXY_1316400.1"/>
    </source>
</evidence>
<dbReference type="Proteomes" id="UP000095284">
    <property type="component" value="Unplaced"/>
</dbReference>
<evidence type="ECO:0000313" key="3">
    <source>
        <dbReference type="Proteomes" id="UP000095284"/>
    </source>
</evidence>
<evidence type="ECO:0000256" key="1">
    <source>
        <dbReference type="PROSITE-ProRule" id="PRU00042"/>
    </source>
</evidence>
<organism evidence="3 4">
    <name type="scientific">Bursaphelenchus xylophilus</name>
    <name type="common">Pinewood nematode worm</name>
    <name type="synonym">Aphelenchoides xylophilus</name>
    <dbReference type="NCBI Taxonomy" id="6326"/>
    <lineage>
        <taxon>Eukaryota</taxon>
        <taxon>Metazoa</taxon>
        <taxon>Ecdysozoa</taxon>
        <taxon>Nematoda</taxon>
        <taxon>Chromadorea</taxon>
        <taxon>Rhabditida</taxon>
        <taxon>Tylenchina</taxon>
        <taxon>Tylenchomorpha</taxon>
        <taxon>Aphelenchoidea</taxon>
        <taxon>Aphelenchoididae</taxon>
        <taxon>Bursaphelenchus</taxon>
    </lineage>
</organism>
<dbReference type="GO" id="GO:0008270">
    <property type="term" value="F:zinc ion binding"/>
    <property type="evidence" value="ECO:0007669"/>
    <property type="project" value="UniProtKB-KW"/>
</dbReference>
<dbReference type="SUPFAM" id="SSF57667">
    <property type="entry name" value="beta-beta-alpha zinc fingers"/>
    <property type="match status" value="1"/>
</dbReference>
<feature type="domain" description="C2H2-type" evidence="2">
    <location>
        <begin position="25"/>
        <end position="52"/>
    </location>
</feature>
<keyword evidence="1" id="KW-0863">Zinc-finger</keyword>